<comment type="caution">
    <text evidence="9">The sequence shown here is derived from an EMBL/GenBank/DDBJ whole genome shotgun (WGS) entry which is preliminary data.</text>
</comment>
<name>A0A9Q0MG39_BLOTA</name>
<accession>A0A9Q0MG39</accession>
<evidence type="ECO:0000256" key="4">
    <source>
        <dbReference type="ARBA" id="ARBA00022884"/>
    </source>
</evidence>
<dbReference type="PIRSF" id="PIRSF031066">
    <property type="entry name" value="Splicing_factor_SPF45"/>
    <property type="match status" value="1"/>
</dbReference>
<dbReference type="EMBL" id="JAPWDV010000001">
    <property type="protein sequence ID" value="KAJ6222935.1"/>
    <property type="molecule type" value="Genomic_DNA"/>
</dbReference>
<keyword evidence="6" id="KW-0539">Nucleus</keyword>
<protein>
    <recommendedName>
        <fullName evidence="8">G-patch domain-containing protein</fullName>
    </recommendedName>
</protein>
<dbReference type="GO" id="GO:0071011">
    <property type="term" value="C:precatalytic spliceosome"/>
    <property type="evidence" value="ECO:0007669"/>
    <property type="project" value="TreeGrafter"/>
</dbReference>
<evidence type="ECO:0000256" key="5">
    <source>
        <dbReference type="ARBA" id="ARBA00023187"/>
    </source>
</evidence>
<evidence type="ECO:0000259" key="8">
    <source>
        <dbReference type="PROSITE" id="PS50174"/>
    </source>
</evidence>
<feature type="compositionally biased region" description="Acidic residues" evidence="7">
    <location>
        <begin position="97"/>
        <end position="109"/>
    </location>
</feature>
<evidence type="ECO:0000313" key="9">
    <source>
        <dbReference type="EMBL" id="KAJ6222935.1"/>
    </source>
</evidence>
<feature type="region of interest" description="Disordered" evidence="7">
    <location>
        <begin position="35"/>
        <end position="121"/>
    </location>
</feature>
<reference evidence="9" key="1">
    <citation type="submission" date="2022-12" db="EMBL/GenBank/DDBJ databases">
        <title>Genome assemblies of Blomia tropicalis.</title>
        <authorList>
            <person name="Cui Y."/>
        </authorList>
    </citation>
    <scope>NUCLEOTIDE SEQUENCE</scope>
    <source>
        <tissue evidence="9">Adult mites</tissue>
    </source>
</reference>
<keyword evidence="5" id="KW-0508">mRNA splicing</keyword>
<feature type="compositionally biased region" description="Basic and acidic residues" evidence="7">
    <location>
        <begin position="49"/>
        <end position="82"/>
    </location>
</feature>
<dbReference type="GO" id="GO:0000380">
    <property type="term" value="P:alternative mRNA splicing, via spliceosome"/>
    <property type="evidence" value="ECO:0007669"/>
    <property type="project" value="TreeGrafter"/>
</dbReference>
<dbReference type="PANTHER" id="PTHR13288:SF8">
    <property type="entry name" value="SPLICING FACTOR 45"/>
    <property type="match status" value="1"/>
</dbReference>
<proteinExistence type="inferred from homology"/>
<keyword evidence="3" id="KW-0507">mRNA processing</keyword>
<dbReference type="InterPro" id="IPR040052">
    <property type="entry name" value="RBM17"/>
</dbReference>
<organism evidence="9 10">
    <name type="scientific">Blomia tropicalis</name>
    <name type="common">Mite</name>
    <dbReference type="NCBI Taxonomy" id="40697"/>
    <lineage>
        <taxon>Eukaryota</taxon>
        <taxon>Metazoa</taxon>
        <taxon>Ecdysozoa</taxon>
        <taxon>Arthropoda</taxon>
        <taxon>Chelicerata</taxon>
        <taxon>Arachnida</taxon>
        <taxon>Acari</taxon>
        <taxon>Acariformes</taxon>
        <taxon>Sarcoptiformes</taxon>
        <taxon>Astigmata</taxon>
        <taxon>Glycyphagoidea</taxon>
        <taxon>Echimyopodidae</taxon>
        <taxon>Blomia</taxon>
    </lineage>
</organism>
<evidence type="ECO:0000256" key="2">
    <source>
        <dbReference type="ARBA" id="ARBA00005987"/>
    </source>
</evidence>
<dbReference type="Pfam" id="PF01585">
    <property type="entry name" value="G-patch"/>
    <property type="match status" value="1"/>
</dbReference>
<comment type="similarity">
    <text evidence="2">Belongs to the RRM half pint family.</text>
</comment>
<dbReference type="InterPro" id="IPR000467">
    <property type="entry name" value="G_patch_dom"/>
</dbReference>
<evidence type="ECO:0000313" key="10">
    <source>
        <dbReference type="Proteomes" id="UP001142055"/>
    </source>
</evidence>
<dbReference type="AlphaFoldDB" id="A0A9Q0MG39"/>
<dbReference type="InterPro" id="IPR012677">
    <property type="entry name" value="Nucleotide-bd_a/b_plait_sf"/>
</dbReference>
<comment type="subcellular location">
    <subcellularLocation>
        <location evidence="1">Nucleus</location>
    </subcellularLocation>
</comment>
<dbReference type="GO" id="GO:0045292">
    <property type="term" value="P:mRNA cis splicing, via spliceosome"/>
    <property type="evidence" value="ECO:0007669"/>
    <property type="project" value="InterPro"/>
</dbReference>
<dbReference type="OMA" id="GFGQRQN"/>
<dbReference type="GO" id="GO:0003723">
    <property type="term" value="F:RNA binding"/>
    <property type="evidence" value="ECO:0007669"/>
    <property type="project" value="UniProtKB-KW"/>
</dbReference>
<keyword evidence="10" id="KW-1185">Reference proteome</keyword>
<evidence type="ECO:0000256" key="3">
    <source>
        <dbReference type="ARBA" id="ARBA00022664"/>
    </source>
</evidence>
<feature type="domain" description="G-patch" evidence="8">
    <location>
        <begin position="143"/>
        <end position="183"/>
    </location>
</feature>
<dbReference type="Proteomes" id="UP001142055">
    <property type="component" value="Chromosome 1"/>
</dbReference>
<gene>
    <name evidence="9" type="ORF">RDWZM_001480</name>
</gene>
<dbReference type="SMART" id="SM00361">
    <property type="entry name" value="RRM_1"/>
    <property type="match status" value="1"/>
</dbReference>
<keyword evidence="4" id="KW-0694">RNA-binding</keyword>
<evidence type="ECO:0000256" key="7">
    <source>
        <dbReference type="SAM" id="MobiDB-lite"/>
    </source>
</evidence>
<dbReference type="FunFam" id="3.30.70.330:FF:000382">
    <property type="entry name" value="G-patch domain-containing protein"/>
    <property type="match status" value="1"/>
</dbReference>
<evidence type="ECO:0000256" key="6">
    <source>
        <dbReference type="ARBA" id="ARBA00023242"/>
    </source>
</evidence>
<feature type="non-terminal residue" evidence="9">
    <location>
        <position position="1"/>
    </location>
</feature>
<dbReference type="PANTHER" id="PTHR13288">
    <property type="entry name" value="SPLICING FACTOR 45 SPF45"/>
    <property type="match status" value="1"/>
</dbReference>
<dbReference type="SMART" id="SM00443">
    <property type="entry name" value="G_patch"/>
    <property type="match status" value="1"/>
</dbReference>
<dbReference type="InterPro" id="IPR003954">
    <property type="entry name" value="RRM_euk-type"/>
</dbReference>
<dbReference type="PROSITE" id="PS50174">
    <property type="entry name" value="G_PATCH"/>
    <property type="match status" value="1"/>
</dbReference>
<dbReference type="Gene3D" id="3.30.70.330">
    <property type="match status" value="1"/>
</dbReference>
<evidence type="ECO:0000256" key="1">
    <source>
        <dbReference type="ARBA" id="ARBA00004123"/>
    </source>
</evidence>
<sequence length="296" mass="33559">NNGGKLPLTKTKTKNEFNIFTPEVSSHHFDVASKDSTLYGGDWDANEEYDPRWPNDYEKIIKERTQNKGKDKVKKEKRKRESTNSQVTATRSLGLDYGDEDDDEYEEERSEEKSKSRASASFAPPAALLENVEKVSSSIGFEVSSVAAKIMVKMGYKEGGGLGKDEQGISKALQVEKTSKSGGKIVYENEASNRKNEEQTITDMLKSPSKVVLLRNMVGPGEVDEELEPETKEECSKYGEVSTCSIYEVDNYESDEDAVRIFIEFVRVESAIKGSFNRFEWQIFWRSYRKSIILRC</sequence>